<accession>A0ABF7RBD8</accession>
<reference evidence="1" key="1">
    <citation type="submission" date="2014-11" db="EMBL/GenBank/DDBJ databases">
        <authorList>
            <person name="Genoscope - CEA"/>
        </authorList>
    </citation>
    <scope>NUCLEOTIDE SEQUENCE</scope>
    <source>
        <strain evidence="1">IPO1609</strain>
    </source>
</reference>
<keyword evidence="2" id="KW-1185">Reference proteome</keyword>
<reference evidence="1" key="2">
    <citation type="submission" date="2022-04" db="EMBL/GenBank/DDBJ databases">
        <title>Genomic draft of R. solanacearum strain IPO1609, a phylotype IIB1/biovar 2/race 3 strain isolated from potato in Europe.</title>
        <authorList>
            <person name="Boucher C."/>
            <person name="Carrere S."/>
            <person name="Dossat C."/>
            <person name="Elbaz M."/>
            <person name="Genin S."/>
            <person name="Gouzy J."/>
            <person name="Prior P."/>
            <person name="Segurens B."/>
            <person name="Wincker P."/>
        </authorList>
    </citation>
    <scope>NUCLEOTIDE SEQUENCE</scope>
    <source>
        <strain evidence="1">IPO1609</strain>
    </source>
</reference>
<dbReference type="Proteomes" id="UP000053470">
    <property type="component" value="Unassembled WGS sequence"/>
</dbReference>
<evidence type="ECO:0000313" key="2">
    <source>
        <dbReference type="Proteomes" id="UP000053470"/>
    </source>
</evidence>
<proteinExistence type="predicted"/>
<name>A0ABF7RBD8_RALSL</name>
<sequence length="342" mass="38139">MEPSQSSNAEGLSGDDMEVVSAVSRRYRRYHKIAARHLPEWAPSGVTLSLIQAMLNLRNVRCAKRNIHENDDGTQSTHAEHLRYAEAEIARLVRLCAYSNEMQKAWRTISTMPARGGGDPAFSICSKISSTLGQFGDLPKRLPAQRKKSLSRVAKAVDDLLEAIESESEAQDSLEIALIEYLGGQNLKMRSDDGEEIGVDESLDPFRALSPAIIPCDDTEGLEDSPHCSKPWHEWSSFDRYGWLHDEVSMTGMAELLIFCRDRINALAQEPPKILQPGRPDGGLQPFLIRSLSNWMKRIYGQPLDDSVALLVSATLDLPEPLTREAIRPYLKGTGKISSRNR</sequence>
<gene>
    <name evidence="1" type="ORF">RSIPO_04982</name>
</gene>
<protein>
    <submittedName>
        <fullName evidence="1">Uncharacterized protein</fullName>
    </submittedName>
</protein>
<dbReference type="AlphaFoldDB" id="A0ABF7RBD8"/>
<dbReference type="RefSeq" id="WP_020957147.1">
    <property type="nucleotide sequence ID" value="NZ_LN651282.1"/>
</dbReference>
<dbReference type="EMBL" id="LN651282">
    <property type="protein sequence ID" value="CEJ18883.1"/>
    <property type="molecule type" value="Genomic_DNA"/>
</dbReference>
<organism evidence="1 2">
    <name type="scientific">Ralstonia solanacearum IPO1609</name>
    <dbReference type="NCBI Taxonomy" id="564066"/>
    <lineage>
        <taxon>Bacteria</taxon>
        <taxon>Pseudomonadati</taxon>
        <taxon>Pseudomonadota</taxon>
        <taxon>Betaproteobacteria</taxon>
        <taxon>Burkholderiales</taxon>
        <taxon>Burkholderiaceae</taxon>
        <taxon>Ralstonia</taxon>
        <taxon>Ralstonia solanacearum species complex</taxon>
    </lineage>
</organism>
<evidence type="ECO:0000313" key="1">
    <source>
        <dbReference type="EMBL" id="CEJ18883.1"/>
    </source>
</evidence>